<organism evidence="3 4">
    <name type="scientific">Blastocystis sp. subtype 1 (strain ATCC 50177 / NandII)</name>
    <dbReference type="NCBI Taxonomy" id="478820"/>
    <lineage>
        <taxon>Eukaryota</taxon>
        <taxon>Sar</taxon>
        <taxon>Stramenopiles</taxon>
        <taxon>Bigyra</taxon>
        <taxon>Opalozoa</taxon>
        <taxon>Opalinata</taxon>
        <taxon>Blastocystidae</taxon>
        <taxon>Blastocystis</taxon>
    </lineage>
</organism>
<gene>
    <name evidence="3" type="ORF">AV274_0224</name>
</gene>
<proteinExistence type="predicted"/>
<feature type="coiled-coil region" evidence="1">
    <location>
        <begin position="12"/>
        <end position="74"/>
    </location>
</feature>
<keyword evidence="4" id="KW-1185">Reference proteome</keyword>
<name>A0A196SP94_BLAHN</name>
<dbReference type="Proteomes" id="UP000078348">
    <property type="component" value="Unassembled WGS sequence"/>
</dbReference>
<feature type="region of interest" description="Disordered" evidence="2">
    <location>
        <begin position="191"/>
        <end position="218"/>
    </location>
</feature>
<dbReference type="EMBL" id="LXWW01000010">
    <property type="protein sequence ID" value="OAO18026.1"/>
    <property type="molecule type" value="Genomic_DNA"/>
</dbReference>
<sequence>MNHDWEKVKKENENLAAIEKKSEREVESIRQRLTELRRQLELKRSALPALQSDLDEKMSKKAEVEREAEIEMERMFPNRSVFIPSETPQSVSDTFSETFLRSCKKCDKTFQFLTLPQQCYDDIQAQEQYIQRMTNVDASLVWDMRAIMDTIRTLFQKATALQRPTVSINIRLPYQSGVLYPYTISKIPVESTPPVEKQRAKPAKPAKPSKSAKTDDDDNVIPLNKNAKVFSDLTPSTLVANTVSSLSTVADDAHQIRNELRKPIPLLTRFHLEATVKSVLAQVETHREDAFLWLLYIKLFLALGVDLRESTVCALIDCCLENAKEQDALLFFAVLLLSTCNGSEAAADKYWRKMLSEQRDSCFLFGACVVLSRAFPAVLQRTDSELLLSRLHPYHCLYARQLLRSHLFLPVPLTPHCPVEAACNDLMRRFRERVETRDAQLCEEVKAIFARFPFLKKKDEAVECVCGAGNGCHFGWAAVLAYAESVLTGTATDPVFLFVDSRDQTKEGAEYYTTLFGMMQSFPLLHPYLIPSHMSRTMRRLSANPTSLLMVEPTALCAMNLFDFYIPAIDWAHVCEDQLRKLKEGLIKRLKYAFENEINREPWWRMCAYCLLYLGAELYLNGYEKFAAELNRVMRPMSNDPMMWTLYIVLIMNLSVFRFNKGYLLGLAELLKGKTLYLREQSIE</sequence>
<evidence type="ECO:0000313" key="4">
    <source>
        <dbReference type="Proteomes" id="UP000078348"/>
    </source>
</evidence>
<evidence type="ECO:0000313" key="3">
    <source>
        <dbReference type="EMBL" id="OAO18026.1"/>
    </source>
</evidence>
<comment type="caution">
    <text evidence="3">The sequence shown here is derived from an EMBL/GenBank/DDBJ whole genome shotgun (WGS) entry which is preliminary data.</text>
</comment>
<keyword evidence="1" id="KW-0175">Coiled coil</keyword>
<dbReference type="AlphaFoldDB" id="A0A196SP94"/>
<protein>
    <submittedName>
        <fullName evidence="3">Uncharacterized protein</fullName>
    </submittedName>
</protein>
<accession>A0A196SP94</accession>
<reference evidence="3 4" key="1">
    <citation type="submission" date="2016-05" db="EMBL/GenBank/DDBJ databases">
        <title>Nuclear genome of Blastocystis sp. subtype 1 NandII.</title>
        <authorList>
            <person name="Gentekaki E."/>
            <person name="Curtis B."/>
            <person name="Stairs C."/>
            <person name="Eme L."/>
            <person name="Herman E."/>
            <person name="Klimes V."/>
            <person name="Arias M.C."/>
            <person name="Elias M."/>
            <person name="Hilliou F."/>
            <person name="Klute M."/>
            <person name="Malik S.-B."/>
            <person name="Pightling A."/>
            <person name="Rachubinski R."/>
            <person name="Salas D."/>
            <person name="Schlacht A."/>
            <person name="Suga H."/>
            <person name="Archibald J."/>
            <person name="Ball S.G."/>
            <person name="Clark G."/>
            <person name="Dacks J."/>
            <person name="Van Der Giezen M."/>
            <person name="Tsaousis A."/>
            <person name="Roger A."/>
        </authorList>
    </citation>
    <scope>NUCLEOTIDE SEQUENCE [LARGE SCALE GENOMIC DNA]</scope>
    <source>
        <strain evidence="4">ATCC 50177 / NandII</strain>
    </source>
</reference>
<evidence type="ECO:0000256" key="2">
    <source>
        <dbReference type="SAM" id="MobiDB-lite"/>
    </source>
</evidence>
<evidence type="ECO:0000256" key="1">
    <source>
        <dbReference type="SAM" id="Coils"/>
    </source>
</evidence>